<protein>
    <recommendedName>
        <fullName evidence="4">DUF3396 domain-containing protein</fullName>
    </recommendedName>
</protein>
<proteinExistence type="predicted"/>
<sequence length="346" mass="38490">MDEESRRALERAMDPLYDLREELPQHEFDAVDYFVREPGRAPAPPPTVQAHLDSNLSQPDLADRLDRIVADMTEVLFRTTPLRMRLRNVSWVNRDGRGGGRPGESRDDFAAALRDNEVDLASMMFTAGDEDQHRWYFQVQSHPWPEKEPDAALRFSLSSMDLWPADATDAVAAELLNLVVSWAGPLDLRTAAITYDRGGGGVVGQSPYECWYGINTFESTPITRERVRGYYWANLLTAGHLERLGGEDALRNRAAPYGFLVEIVEPAGPAVVLRAPGPITAFDDDRLAAMREVLRPALPSKPYVCYQGYPLRIVPDPGTAFRRVPPGSPFPRVLPGTGPAPDAPVR</sequence>
<evidence type="ECO:0000313" key="2">
    <source>
        <dbReference type="EMBL" id="GIJ59322.1"/>
    </source>
</evidence>
<reference evidence="2" key="1">
    <citation type="submission" date="2021-01" db="EMBL/GenBank/DDBJ databases">
        <title>Whole genome shotgun sequence of Virgisporangium aurantiacum NBRC 16421.</title>
        <authorList>
            <person name="Komaki H."/>
            <person name="Tamura T."/>
        </authorList>
    </citation>
    <scope>NUCLEOTIDE SEQUENCE</scope>
    <source>
        <strain evidence="2">NBRC 16421</strain>
    </source>
</reference>
<dbReference type="EMBL" id="BOPG01000045">
    <property type="protein sequence ID" value="GIJ59322.1"/>
    <property type="molecule type" value="Genomic_DNA"/>
</dbReference>
<dbReference type="RefSeq" id="WP_204001252.1">
    <property type="nucleotide sequence ID" value="NZ_BOPG01000045.1"/>
</dbReference>
<accession>A0A8J4E4W6</accession>
<dbReference type="Proteomes" id="UP000612585">
    <property type="component" value="Unassembled WGS sequence"/>
</dbReference>
<evidence type="ECO:0000256" key="1">
    <source>
        <dbReference type="SAM" id="MobiDB-lite"/>
    </source>
</evidence>
<feature type="region of interest" description="Disordered" evidence="1">
    <location>
        <begin position="325"/>
        <end position="346"/>
    </location>
</feature>
<gene>
    <name evidence="2" type="ORF">Vau01_068380</name>
</gene>
<dbReference type="AlphaFoldDB" id="A0A8J4E4W6"/>
<keyword evidence="3" id="KW-1185">Reference proteome</keyword>
<organism evidence="2 3">
    <name type="scientific">Virgisporangium aurantiacum</name>
    <dbReference type="NCBI Taxonomy" id="175570"/>
    <lineage>
        <taxon>Bacteria</taxon>
        <taxon>Bacillati</taxon>
        <taxon>Actinomycetota</taxon>
        <taxon>Actinomycetes</taxon>
        <taxon>Micromonosporales</taxon>
        <taxon>Micromonosporaceae</taxon>
        <taxon>Virgisporangium</taxon>
    </lineage>
</organism>
<evidence type="ECO:0000313" key="3">
    <source>
        <dbReference type="Proteomes" id="UP000612585"/>
    </source>
</evidence>
<name>A0A8J4E4W6_9ACTN</name>
<evidence type="ECO:0008006" key="4">
    <source>
        <dbReference type="Google" id="ProtNLM"/>
    </source>
</evidence>
<comment type="caution">
    <text evidence="2">The sequence shown here is derived from an EMBL/GenBank/DDBJ whole genome shotgun (WGS) entry which is preliminary data.</text>
</comment>